<reference evidence="1 2" key="1">
    <citation type="submission" date="2021-07" db="EMBL/GenBank/DDBJ databases">
        <authorList>
            <consortium name="Genoscope - CEA"/>
            <person name="William W."/>
        </authorList>
    </citation>
    <scope>NUCLEOTIDE SEQUENCE [LARGE SCALE GENOMIC DNA]</scope>
</reference>
<accession>A0A8D9H760</accession>
<protein>
    <submittedName>
        <fullName evidence="1">Uncharacterized protein</fullName>
    </submittedName>
</protein>
<evidence type="ECO:0000313" key="2">
    <source>
        <dbReference type="Proteomes" id="UP000694005"/>
    </source>
</evidence>
<dbReference type="Gramene" id="A02p31020.2_BraZ1">
    <property type="protein sequence ID" value="A02p31020.2_BraZ1.CDS"/>
    <property type="gene ID" value="A02g31020.2_BraZ1"/>
</dbReference>
<organism evidence="1 2">
    <name type="scientific">Brassica campestris</name>
    <name type="common">Field mustard</name>
    <dbReference type="NCBI Taxonomy" id="3711"/>
    <lineage>
        <taxon>Eukaryota</taxon>
        <taxon>Viridiplantae</taxon>
        <taxon>Streptophyta</taxon>
        <taxon>Embryophyta</taxon>
        <taxon>Tracheophyta</taxon>
        <taxon>Spermatophyta</taxon>
        <taxon>Magnoliopsida</taxon>
        <taxon>eudicotyledons</taxon>
        <taxon>Gunneridae</taxon>
        <taxon>Pentapetalae</taxon>
        <taxon>rosids</taxon>
        <taxon>malvids</taxon>
        <taxon>Brassicales</taxon>
        <taxon>Brassicaceae</taxon>
        <taxon>Brassiceae</taxon>
        <taxon>Brassica</taxon>
    </lineage>
</organism>
<proteinExistence type="predicted"/>
<sequence>MLPWRLGFQERGDHYKRAMESFRKGENPLGVFLGRAEAVAEVLTGKRHVWVD</sequence>
<gene>
    <name evidence="1" type="ORF">BRAPAZ1V2_A02P31020.2</name>
</gene>
<dbReference type="EMBL" id="LS974618">
    <property type="protein sequence ID" value="CAG7894150.1"/>
    <property type="molecule type" value="Genomic_DNA"/>
</dbReference>
<evidence type="ECO:0000313" key="1">
    <source>
        <dbReference type="EMBL" id="CAG7894150.1"/>
    </source>
</evidence>
<dbReference type="Proteomes" id="UP000694005">
    <property type="component" value="Chromosome A02"/>
</dbReference>
<name>A0A8D9H760_BRACM</name>
<dbReference type="AlphaFoldDB" id="A0A8D9H760"/>